<dbReference type="SUPFAM" id="SSF51556">
    <property type="entry name" value="Metallo-dependent hydrolases"/>
    <property type="match status" value="1"/>
</dbReference>
<sequence>MRRTQPATRRLAWTALGAALVVGTAVVLPGVVADPGTSRTGPQARGGLQAVHEAASGQGTLPFTDADGHEVRLDVDPSTKNAVSRAGEIGAETRDPTTAAERTAAAAYVAAERARRDPRLRTTPAYPKRTQHPRTRYAMARGCYTLVPGGDPTYFQATGLGEYLLLGPDETLLASGGGTATTPSDSTVWTATLKRGRMYFSSQGLPLQIDGEREFLLTRAKGCATWPEAGVDVQGKPHAGVTPFQEVRGYVDAHTHHMAYEFLGGEVHCGKPWDRFGAEVALTDCDDHTLTGGYGALLETALSGEVGHDPVGWPTFKDWPAPASLTHEGTYYRWMERAWRGGQRLFTNLLVENNQLCQLYPLKRNSCDDMDSVRLQAQRTYEFQDYVDAQFGGPGKGFYRIVTSPFEARKVINQGKMAVILGIETSVPFGCTFKKLPGGDLAQCDAEKIDAQLDEMHDLGVRQMELVNKFDNALSGIAGDAGETGVAVNAANFLETGTFWDMRTCTPGDTENHDRNQTLAAPEISAEQQDALFGAIGQLFSTINLPALPLYPRTNHCNARGLTTLGEHTINGLVDRKMVFDPDHMSVKARIQAIDQIEELGYHGLLSSHSWSTPDSYPRIYELGGFITPYAGDSTGFVNKWRQHQGWADPRYYFGFGYGADINGLGAQGDPRGADVTNPVTYPFKGLNGVTVRQQRAGERVYDINIDGVAQYGLYPDWMEDLRRVADSQEGDGRAVLADMARGAEGYLQMWERAYGIAPDSCRNPGERLPVATVQRRLERGMSTTGVMKVVGQPYTRLGRSFGFCARQGAKKVEMTATFSRGGKLRGVRRG</sequence>
<dbReference type="RefSeq" id="WP_068107000.1">
    <property type="nucleotide sequence ID" value="NZ_CP015079.1"/>
</dbReference>
<gene>
    <name evidence="1" type="ORF">I601_0984</name>
</gene>
<evidence type="ECO:0000313" key="1">
    <source>
        <dbReference type="EMBL" id="ANH37427.1"/>
    </source>
</evidence>
<dbReference type="PATRIC" id="fig|1300347.3.peg.983"/>
<dbReference type="AlphaFoldDB" id="A0A1A9GGK7"/>
<proteinExistence type="predicted"/>
<dbReference type="STRING" id="1300347.I601_0984"/>
<dbReference type="InterPro" id="IPR032466">
    <property type="entry name" value="Metal_Hydrolase"/>
</dbReference>
<keyword evidence="2" id="KW-1185">Reference proteome</keyword>
<accession>A0A1A9GGK7</accession>
<dbReference type="Gene3D" id="3.20.20.140">
    <property type="entry name" value="Metal-dependent hydrolases"/>
    <property type="match status" value="1"/>
</dbReference>
<evidence type="ECO:0000313" key="2">
    <source>
        <dbReference type="Proteomes" id="UP000077868"/>
    </source>
</evidence>
<dbReference type="KEGG" id="ndk:I601_0984"/>
<organism evidence="1 2">
    <name type="scientific">Nocardioides dokdonensis FR1436</name>
    <dbReference type="NCBI Taxonomy" id="1300347"/>
    <lineage>
        <taxon>Bacteria</taxon>
        <taxon>Bacillati</taxon>
        <taxon>Actinomycetota</taxon>
        <taxon>Actinomycetes</taxon>
        <taxon>Propionibacteriales</taxon>
        <taxon>Nocardioidaceae</taxon>
        <taxon>Nocardioides</taxon>
    </lineage>
</organism>
<dbReference type="OrthoDB" id="6071905at2"/>
<protein>
    <recommendedName>
        <fullName evidence="3">Membrane dipeptidase (Peptidase family M19)</fullName>
    </recommendedName>
</protein>
<dbReference type="EMBL" id="CP015079">
    <property type="protein sequence ID" value="ANH37427.1"/>
    <property type="molecule type" value="Genomic_DNA"/>
</dbReference>
<evidence type="ECO:0008006" key="3">
    <source>
        <dbReference type="Google" id="ProtNLM"/>
    </source>
</evidence>
<dbReference type="Proteomes" id="UP000077868">
    <property type="component" value="Chromosome"/>
</dbReference>
<name>A0A1A9GGK7_9ACTN</name>
<reference evidence="1 2" key="1">
    <citation type="submission" date="2016-03" db="EMBL/GenBank/DDBJ databases">
        <title>Complete genome sequence of a soil Actinobacterium, Nocardioides dokdonensis FR1436.</title>
        <authorList>
            <person name="Kwon S.-K."/>
            <person name="Kim K."/>
            <person name="Kim J.F."/>
        </authorList>
    </citation>
    <scope>NUCLEOTIDE SEQUENCE [LARGE SCALE GENOMIC DNA]</scope>
    <source>
        <strain evidence="1 2">FR1436</strain>
    </source>
</reference>